<dbReference type="EMBL" id="MW348917">
    <property type="protein sequence ID" value="QQM15012.1"/>
    <property type="molecule type" value="Genomic_DNA"/>
</dbReference>
<evidence type="ECO:0000313" key="1">
    <source>
        <dbReference type="EMBL" id="QQM15012.1"/>
    </source>
</evidence>
<name>A0A7T7GT83_9CAUD</name>
<sequence>MKRREREFMIQKKKYIKASRFGKLIMSLNCSKWFTKLTKRKRKN</sequence>
<reference evidence="1 2" key="1">
    <citation type="submission" date="2020-12" db="EMBL/GenBank/DDBJ databases">
        <authorList>
            <person name="Ismail A."/>
            <person name="Veeramachaneni S."/>
            <person name="Freeman H."/>
            <person name="Crow L."/>
            <person name="Johnson A."/>
        </authorList>
    </citation>
    <scope>NUCLEOTIDE SEQUENCE [LARGE SCALE GENOMIC DNA]</scope>
</reference>
<evidence type="ECO:0000313" key="2">
    <source>
        <dbReference type="Proteomes" id="UP000595213"/>
    </source>
</evidence>
<organism evidence="1 2">
    <name type="scientific">Bacillus phage Thornton</name>
    <dbReference type="NCBI Taxonomy" id="2795746"/>
    <lineage>
        <taxon>Viruses</taxon>
        <taxon>Duplodnaviria</taxon>
        <taxon>Heunggongvirae</taxon>
        <taxon>Uroviricota</taxon>
        <taxon>Caudoviricetes</taxon>
        <taxon>Salasmaviridae</taxon>
        <taxon>Northropvirinae</taxon>
        <taxon>Claudivirus</taxon>
        <taxon>Claudivirus thornton</taxon>
    </lineage>
</organism>
<accession>A0A7T7GT83</accession>
<protein>
    <submittedName>
        <fullName evidence="1">Uncharacterized protein</fullName>
    </submittedName>
</protein>
<proteinExistence type="predicted"/>
<keyword evidence="2" id="KW-1185">Reference proteome</keyword>
<gene>
    <name evidence="1" type="ORF">THORNTON_21</name>
</gene>
<dbReference type="Proteomes" id="UP000595213">
    <property type="component" value="Segment"/>
</dbReference>